<dbReference type="InterPro" id="IPR050549">
    <property type="entry name" value="MFS_Trehalose_Transporter"/>
</dbReference>
<evidence type="ECO:0000256" key="10">
    <source>
        <dbReference type="SAM" id="Phobius"/>
    </source>
</evidence>
<feature type="transmembrane region" description="Helical" evidence="10">
    <location>
        <begin position="200"/>
        <end position="221"/>
    </location>
</feature>
<dbReference type="PROSITE" id="PS00216">
    <property type="entry name" value="SUGAR_TRANSPORT_1"/>
    <property type="match status" value="1"/>
</dbReference>
<evidence type="ECO:0000256" key="5">
    <source>
        <dbReference type="ARBA" id="ARBA00022692"/>
    </source>
</evidence>
<keyword evidence="7 10" id="KW-0472">Membrane</keyword>
<feature type="transmembrane region" description="Helical" evidence="10">
    <location>
        <begin position="38"/>
        <end position="62"/>
    </location>
</feature>
<evidence type="ECO:0000256" key="3">
    <source>
        <dbReference type="ARBA" id="ARBA00022475"/>
    </source>
</evidence>
<comment type="subcellular location">
    <subcellularLocation>
        <location evidence="1">Cell membrane</location>
        <topology evidence="1">Multi-pass membrane protein</topology>
    </subcellularLocation>
</comment>
<evidence type="ECO:0000256" key="2">
    <source>
        <dbReference type="ARBA" id="ARBA00022448"/>
    </source>
</evidence>
<dbReference type="SUPFAM" id="SSF103473">
    <property type="entry name" value="MFS general substrate transporter"/>
    <property type="match status" value="1"/>
</dbReference>
<keyword evidence="6 10" id="KW-1133">Transmembrane helix</keyword>
<feature type="transmembrane region" description="Helical" evidence="10">
    <location>
        <begin position="388"/>
        <end position="413"/>
    </location>
</feature>
<organism evidence="12 13">
    <name type="scientific">Acanthoscelides obtectus</name>
    <name type="common">Bean weevil</name>
    <name type="synonym">Bruchus obtectus</name>
    <dbReference type="NCBI Taxonomy" id="200917"/>
    <lineage>
        <taxon>Eukaryota</taxon>
        <taxon>Metazoa</taxon>
        <taxon>Ecdysozoa</taxon>
        <taxon>Arthropoda</taxon>
        <taxon>Hexapoda</taxon>
        <taxon>Insecta</taxon>
        <taxon>Pterygota</taxon>
        <taxon>Neoptera</taxon>
        <taxon>Endopterygota</taxon>
        <taxon>Coleoptera</taxon>
        <taxon>Polyphaga</taxon>
        <taxon>Cucujiformia</taxon>
        <taxon>Chrysomeloidea</taxon>
        <taxon>Chrysomelidae</taxon>
        <taxon>Bruchinae</taxon>
        <taxon>Bruchini</taxon>
        <taxon>Acanthoscelides</taxon>
    </lineage>
</organism>
<dbReference type="GO" id="GO:0022857">
    <property type="term" value="F:transmembrane transporter activity"/>
    <property type="evidence" value="ECO:0007669"/>
    <property type="project" value="InterPro"/>
</dbReference>
<keyword evidence="13" id="KW-1185">Reference proteome</keyword>
<dbReference type="PROSITE" id="PS50850">
    <property type="entry name" value="MFS"/>
    <property type="match status" value="1"/>
</dbReference>
<sequence>MEHIADELERLRSSEHCEKGECEYEFKSENDEKEGSRFYLVASIFTVTLLTFGAGAHIAWASPTIPRLKSKDATINPLDEPVSVSGISFIVGSFYIGSLVVCLVPPRVLDSYGRRPAMVLIATCLSIASVLEAFSRTWWLYCLCRMIIGMGKGACFYMIPMYIGETARKENRGRFVLFIMVMLLAGMLYSYTLGPYFSTKVYTLLCSAPLVLSLLLMSVFVPETPYFLVSRNRPRDEVAKNLEKLRCTKDIRKEMKQIESVVQGKMTDGQQQKTTYISLFEDRKCRKVLFINTCMMIFHLLAGVTVIHAFLGPIVDLVGSNHWSGNTWAILVASIKLVSSFAAAVVVDRFGRKPLMIGSSVCCAICHFFLGLYFQLQAMGYSFVDQLAPIPLLAILIFSMGYSFGLGPVPFAYVSELFPQHVKNVGVPICMGIATIFNTAIALTFPFFMEYLGMQWCFWIYGLSCAGSAIFTKCVAPETKGKTLEEIQSMLDS</sequence>
<dbReference type="InterPro" id="IPR036259">
    <property type="entry name" value="MFS_trans_sf"/>
</dbReference>
<evidence type="ECO:0000313" key="13">
    <source>
        <dbReference type="Proteomes" id="UP001152888"/>
    </source>
</evidence>
<protein>
    <recommendedName>
        <fullName evidence="11">Major facilitator superfamily (MFS) profile domain-containing protein</fullName>
    </recommendedName>
</protein>
<keyword evidence="3" id="KW-1003">Cell membrane</keyword>
<dbReference type="PRINTS" id="PR00171">
    <property type="entry name" value="SUGRTRNSPORT"/>
</dbReference>
<feature type="transmembrane region" description="Helical" evidence="10">
    <location>
        <begin position="175"/>
        <end position="194"/>
    </location>
</feature>
<keyword evidence="4" id="KW-0762">Sugar transport</keyword>
<gene>
    <name evidence="12" type="ORF">ACAOBT_LOCUS1589</name>
</gene>
<comment type="similarity">
    <text evidence="9">Belongs to the major facilitator superfamily. Sugar transporter (TC 2.A.1.1) family.</text>
</comment>
<keyword evidence="5 10" id="KW-0812">Transmembrane</keyword>
<feature type="transmembrane region" description="Helical" evidence="10">
    <location>
        <begin position="82"/>
        <end position="104"/>
    </location>
</feature>
<keyword evidence="2 9" id="KW-0813">Transport</keyword>
<accession>A0A9P0JNE3</accession>
<comment type="caution">
    <text evidence="12">The sequence shown here is derived from an EMBL/GenBank/DDBJ whole genome shotgun (WGS) entry which is preliminary data.</text>
</comment>
<feature type="transmembrane region" description="Helical" evidence="10">
    <location>
        <begin position="289"/>
        <end position="315"/>
    </location>
</feature>
<dbReference type="EMBL" id="CAKOFQ010006665">
    <property type="protein sequence ID" value="CAH1956471.1"/>
    <property type="molecule type" value="Genomic_DNA"/>
</dbReference>
<dbReference type="InterPro" id="IPR005828">
    <property type="entry name" value="MFS_sugar_transport-like"/>
</dbReference>
<dbReference type="PANTHER" id="PTHR48021">
    <property type="match status" value="1"/>
</dbReference>
<evidence type="ECO:0000256" key="4">
    <source>
        <dbReference type="ARBA" id="ARBA00022597"/>
    </source>
</evidence>
<dbReference type="PANTHER" id="PTHR48021:SF1">
    <property type="entry name" value="GH07001P-RELATED"/>
    <property type="match status" value="1"/>
</dbReference>
<evidence type="ECO:0000313" key="12">
    <source>
        <dbReference type="EMBL" id="CAH1956471.1"/>
    </source>
</evidence>
<dbReference type="FunFam" id="1.20.1250.20:FF:000218">
    <property type="entry name" value="facilitated trehalose transporter Tret1"/>
    <property type="match status" value="1"/>
</dbReference>
<feature type="domain" description="Major facilitator superfamily (MFS) profile" evidence="11">
    <location>
        <begin position="43"/>
        <end position="480"/>
    </location>
</feature>
<feature type="transmembrane region" description="Helical" evidence="10">
    <location>
        <begin position="354"/>
        <end position="376"/>
    </location>
</feature>
<dbReference type="NCBIfam" id="TIGR00879">
    <property type="entry name" value="SP"/>
    <property type="match status" value="1"/>
</dbReference>
<feature type="transmembrane region" description="Helical" evidence="10">
    <location>
        <begin position="425"/>
        <end position="447"/>
    </location>
</feature>
<dbReference type="Pfam" id="PF00083">
    <property type="entry name" value="Sugar_tr"/>
    <property type="match status" value="1"/>
</dbReference>
<dbReference type="InterPro" id="IPR020846">
    <property type="entry name" value="MFS_dom"/>
</dbReference>
<reference evidence="12" key="1">
    <citation type="submission" date="2022-03" db="EMBL/GenBank/DDBJ databases">
        <authorList>
            <person name="Sayadi A."/>
        </authorList>
    </citation>
    <scope>NUCLEOTIDE SEQUENCE</scope>
</reference>
<dbReference type="Gene3D" id="1.20.1250.20">
    <property type="entry name" value="MFS general substrate transporter like domains"/>
    <property type="match status" value="1"/>
</dbReference>
<evidence type="ECO:0000256" key="8">
    <source>
        <dbReference type="ARBA" id="ARBA00023180"/>
    </source>
</evidence>
<dbReference type="InterPro" id="IPR003663">
    <property type="entry name" value="Sugar/inositol_transpt"/>
</dbReference>
<evidence type="ECO:0000256" key="7">
    <source>
        <dbReference type="ARBA" id="ARBA00023136"/>
    </source>
</evidence>
<evidence type="ECO:0000259" key="11">
    <source>
        <dbReference type="PROSITE" id="PS50850"/>
    </source>
</evidence>
<dbReference type="AlphaFoldDB" id="A0A9P0JNE3"/>
<evidence type="ECO:0000256" key="9">
    <source>
        <dbReference type="RuleBase" id="RU003346"/>
    </source>
</evidence>
<name>A0A9P0JNE3_ACAOB</name>
<dbReference type="Proteomes" id="UP001152888">
    <property type="component" value="Unassembled WGS sequence"/>
</dbReference>
<dbReference type="PROSITE" id="PS00217">
    <property type="entry name" value="SUGAR_TRANSPORT_2"/>
    <property type="match status" value="1"/>
</dbReference>
<proteinExistence type="inferred from homology"/>
<feature type="transmembrane region" description="Helical" evidence="10">
    <location>
        <begin position="327"/>
        <end position="347"/>
    </location>
</feature>
<dbReference type="GO" id="GO:0005886">
    <property type="term" value="C:plasma membrane"/>
    <property type="evidence" value="ECO:0007669"/>
    <property type="project" value="UniProtKB-SubCell"/>
</dbReference>
<dbReference type="OrthoDB" id="6696619at2759"/>
<evidence type="ECO:0000256" key="6">
    <source>
        <dbReference type="ARBA" id="ARBA00022989"/>
    </source>
</evidence>
<feature type="transmembrane region" description="Helical" evidence="10">
    <location>
        <begin position="453"/>
        <end position="472"/>
    </location>
</feature>
<dbReference type="InterPro" id="IPR005829">
    <property type="entry name" value="Sugar_transporter_CS"/>
</dbReference>
<feature type="transmembrane region" description="Helical" evidence="10">
    <location>
        <begin position="116"/>
        <end position="132"/>
    </location>
</feature>
<feature type="transmembrane region" description="Helical" evidence="10">
    <location>
        <begin position="138"/>
        <end position="163"/>
    </location>
</feature>
<keyword evidence="8" id="KW-0325">Glycoprotein</keyword>
<evidence type="ECO:0000256" key="1">
    <source>
        <dbReference type="ARBA" id="ARBA00004651"/>
    </source>
</evidence>